<dbReference type="PROSITE" id="PS01169">
    <property type="entry name" value="RIBOSOMAL_L21"/>
    <property type="match status" value="1"/>
</dbReference>
<dbReference type="NCBIfam" id="TIGR00061">
    <property type="entry name" value="L21"/>
    <property type="match status" value="1"/>
</dbReference>
<evidence type="ECO:0000256" key="4">
    <source>
        <dbReference type="ARBA" id="ARBA00022980"/>
    </source>
</evidence>
<dbReference type="GO" id="GO:0005840">
    <property type="term" value="C:ribosome"/>
    <property type="evidence" value="ECO:0007669"/>
    <property type="project" value="UniProtKB-KW"/>
</dbReference>
<comment type="function">
    <text evidence="6 7">This protein binds to 23S rRNA in the presence of protein L20.</text>
</comment>
<reference evidence="8" key="1">
    <citation type="submission" date="2024-03" db="EMBL/GenBank/DDBJ databases">
        <title>The Complete Genome of 'Candidatus Phytoplasma fraxini' AshY1 from the Ash Yellows Group.</title>
        <authorList>
            <person name="Boehm J.W."/>
            <person name="Huettel B."/>
            <person name="Schneider B."/>
            <person name="Kube M."/>
        </authorList>
    </citation>
    <scope>NUCLEOTIDE SEQUENCE [LARGE SCALE GENOMIC DNA]</scope>
    <source>
        <strain evidence="8">AshY1</strain>
    </source>
</reference>
<dbReference type="PANTHER" id="PTHR21349">
    <property type="entry name" value="50S RIBOSOMAL PROTEIN L21"/>
    <property type="match status" value="1"/>
</dbReference>
<accession>A0ABZ2U905</accession>
<dbReference type="InterPro" id="IPR036164">
    <property type="entry name" value="bL21-like_sf"/>
</dbReference>
<evidence type="ECO:0000256" key="3">
    <source>
        <dbReference type="ARBA" id="ARBA00022884"/>
    </source>
</evidence>
<protein>
    <recommendedName>
        <fullName evidence="6">Large ribosomal subunit protein bL21</fullName>
    </recommendedName>
</protein>
<organism evidence="8 9">
    <name type="scientific">Ash yellows phytoplasma</name>
    <dbReference type="NCBI Taxonomy" id="35780"/>
    <lineage>
        <taxon>Bacteria</taxon>
        <taxon>Bacillati</taxon>
        <taxon>Mycoplasmatota</taxon>
        <taxon>Mollicutes</taxon>
        <taxon>Acholeplasmatales</taxon>
        <taxon>Acholeplasmataceae</taxon>
        <taxon>Candidatus Phytoplasma</taxon>
        <taxon>16SrVII (Ash yellows group)</taxon>
    </lineage>
</organism>
<dbReference type="SUPFAM" id="SSF141091">
    <property type="entry name" value="L21p-like"/>
    <property type="match status" value="1"/>
</dbReference>
<evidence type="ECO:0000313" key="8">
    <source>
        <dbReference type="EMBL" id="WYY26606.1"/>
    </source>
</evidence>
<dbReference type="Proteomes" id="UP001484199">
    <property type="component" value="Chromosome"/>
</dbReference>
<evidence type="ECO:0000256" key="7">
    <source>
        <dbReference type="RuleBase" id="RU000562"/>
    </source>
</evidence>
<evidence type="ECO:0000313" key="9">
    <source>
        <dbReference type="Proteomes" id="UP001484199"/>
    </source>
</evidence>
<keyword evidence="5 6" id="KW-0687">Ribonucleoprotein</keyword>
<comment type="subunit">
    <text evidence="6">Part of the 50S ribosomal subunit. Contacts protein L20.</text>
</comment>
<keyword evidence="9" id="KW-1185">Reference proteome</keyword>
<dbReference type="RefSeq" id="WP_341266506.1">
    <property type="nucleotide sequence ID" value="NZ_CP146843.1"/>
</dbReference>
<keyword evidence="4 6" id="KW-0689">Ribosomal protein</keyword>
<keyword evidence="3 6" id="KW-0694">RNA-binding</keyword>
<evidence type="ECO:0000256" key="6">
    <source>
        <dbReference type="HAMAP-Rule" id="MF_01363"/>
    </source>
</evidence>
<comment type="similarity">
    <text evidence="1 6 7">Belongs to the bacterial ribosomal protein bL21 family.</text>
</comment>
<dbReference type="InterPro" id="IPR001787">
    <property type="entry name" value="Ribosomal_bL21"/>
</dbReference>
<proteinExistence type="inferred from homology"/>
<sequence length="105" mass="12283">MFAIVKSGSKQFKVFQGQEIFVEKLPLEVDQNYTFDKVLAIEDIQNKKSILGTPFINGAKIETKVIKQGKDKKIIVFKYKKKKKYRLKQGHRQLYTKLLITQISF</sequence>
<dbReference type="HAMAP" id="MF_01363">
    <property type="entry name" value="Ribosomal_bL21"/>
    <property type="match status" value="1"/>
</dbReference>
<dbReference type="InterPro" id="IPR028909">
    <property type="entry name" value="bL21-like"/>
</dbReference>
<evidence type="ECO:0000256" key="1">
    <source>
        <dbReference type="ARBA" id="ARBA00008563"/>
    </source>
</evidence>
<gene>
    <name evidence="6" type="primary">rplU</name>
    <name evidence="8" type="ORF">AshY1_05010</name>
</gene>
<name>A0ABZ2U905_ASHYP</name>
<evidence type="ECO:0000256" key="5">
    <source>
        <dbReference type="ARBA" id="ARBA00023274"/>
    </source>
</evidence>
<keyword evidence="2 6" id="KW-0699">rRNA-binding</keyword>
<dbReference type="EMBL" id="CP146843">
    <property type="protein sequence ID" value="WYY26606.1"/>
    <property type="molecule type" value="Genomic_DNA"/>
</dbReference>
<dbReference type="Pfam" id="PF00829">
    <property type="entry name" value="Ribosomal_L21p"/>
    <property type="match status" value="1"/>
</dbReference>
<dbReference type="InterPro" id="IPR018258">
    <property type="entry name" value="Ribosomal_bL21_CS"/>
</dbReference>
<evidence type="ECO:0000256" key="2">
    <source>
        <dbReference type="ARBA" id="ARBA00022730"/>
    </source>
</evidence>
<dbReference type="PANTHER" id="PTHR21349:SF0">
    <property type="entry name" value="LARGE RIBOSOMAL SUBUNIT PROTEIN BL21M"/>
    <property type="match status" value="1"/>
</dbReference>